<comment type="catalytic activity">
    <reaction evidence="5">
        <text>an L-alpha-D-Hep-(1-&gt;5)-[alpha-Kdo-(2-&gt;4)]-alpha-Kdo-(2-&gt;6)-lipid A + ADP-L-glycero-beta-D-manno-heptose = an L-alpha-D-Hep-(1-&gt;3)-L-alpha-D-Hep-(1-&gt;5)-[alpha-Kdo-(2-&gt;4)]-alpha-Kdo-(2-&gt;6)-lipid A + ADP + H(+)</text>
        <dbReference type="Rhea" id="RHEA:74071"/>
        <dbReference type="ChEBI" id="CHEBI:15378"/>
        <dbReference type="ChEBI" id="CHEBI:61506"/>
        <dbReference type="ChEBI" id="CHEBI:193068"/>
        <dbReference type="ChEBI" id="CHEBI:193069"/>
        <dbReference type="ChEBI" id="CHEBI:456216"/>
        <dbReference type="EC" id="2.4.99.24"/>
    </reaction>
</comment>
<proteinExistence type="inferred from homology"/>
<evidence type="ECO:0000313" key="7">
    <source>
        <dbReference type="Proteomes" id="UP000769766"/>
    </source>
</evidence>
<dbReference type="NCBIfam" id="TIGR02195">
    <property type="entry name" value="heptsyl_trn_II"/>
    <property type="match status" value="1"/>
</dbReference>
<comment type="similarity">
    <text evidence="3">Belongs to the glycosyltransferase 9 family.</text>
</comment>
<protein>
    <recommendedName>
        <fullName evidence="4">lipopolysaccharide heptosyltransferase II</fullName>
        <ecNumber evidence="4">2.4.99.24</ecNumber>
    </recommendedName>
</protein>
<dbReference type="InterPro" id="IPR002201">
    <property type="entry name" value="Glyco_trans_9"/>
</dbReference>
<evidence type="ECO:0000256" key="3">
    <source>
        <dbReference type="ARBA" id="ARBA00043995"/>
    </source>
</evidence>
<dbReference type="InterPro" id="IPR011910">
    <property type="entry name" value="RfaF"/>
</dbReference>
<dbReference type="PANTHER" id="PTHR30160">
    <property type="entry name" value="TETRAACYLDISACCHARIDE 4'-KINASE-RELATED"/>
    <property type="match status" value="1"/>
</dbReference>
<evidence type="ECO:0000313" key="6">
    <source>
        <dbReference type="EMBL" id="MBI2876893.1"/>
    </source>
</evidence>
<dbReference type="SUPFAM" id="SSF53756">
    <property type="entry name" value="UDP-Glycosyltransferase/glycogen phosphorylase"/>
    <property type="match status" value="1"/>
</dbReference>
<dbReference type="GO" id="GO:0005829">
    <property type="term" value="C:cytosol"/>
    <property type="evidence" value="ECO:0007669"/>
    <property type="project" value="TreeGrafter"/>
</dbReference>
<dbReference type="EC" id="2.4.99.24" evidence="4"/>
<comment type="caution">
    <text evidence="6">The sequence shown here is derived from an EMBL/GenBank/DDBJ whole genome shotgun (WGS) entry which is preliminary data.</text>
</comment>
<evidence type="ECO:0000256" key="2">
    <source>
        <dbReference type="ARBA" id="ARBA00022679"/>
    </source>
</evidence>
<dbReference type="AlphaFoldDB" id="A0A932CP46"/>
<keyword evidence="2" id="KW-0808">Transferase</keyword>
<dbReference type="EMBL" id="JACPRF010000253">
    <property type="protein sequence ID" value="MBI2876893.1"/>
    <property type="molecule type" value="Genomic_DNA"/>
</dbReference>
<organism evidence="6 7">
    <name type="scientific">Tectimicrobiota bacterium</name>
    <dbReference type="NCBI Taxonomy" id="2528274"/>
    <lineage>
        <taxon>Bacteria</taxon>
        <taxon>Pseudomonadati</taxon>
        <taxon>Nitrospinota/Tectimicrobiota group</taxon>
        <taxon>Candidatus Tectimicrobiota</taxon>
    </lineage>
</organism>
<accession>A0A932CP46</accession>
<dbReference type="GO" id="GO:0009244">
    <property type="term" value="P:lipopolysaccharide core region biosynthetic process"/>
    <property type="evidence" value="ECO:0007669"/>
    <property type="project" value="TreeGrafter"/>
</dbReference>
<dbReference type="GO" id="GO:0008713">
    <property type="term" value="F:ADP-heptose-lipopolysaccharide heptosyltransferase activity"/>
    <property type="evidence" value="ECO:0007669"/>
    <property type="project" value="UniProtKB-EC"/>
</dbReference>
<sequence length="350" mass="38508">MFSRILIIKPSALGDVIHALPLLKLLRGHYPQAQIAWLVNRELQGLLEGHPDLDRIFPFERRVWGERGRLSRTLREFAALIRQLRQARFDLALDVQGLLRSGLIGYLSGAPHRLGFANAREGSPLFYTQKAAVPPGEVHAVERYLCLLSALGIATGAEGDREGPLSLDFTFPLGEADRLYARGLLEGRRAGSSLILMSPGARWESKRWPPEHFAWLADLLSERERATVALIGSPAETPLAESIRAQMKTAPLLLTGRTSLKQLAALMEAADLLVTNDSGPMHLAAALGTPVLALFGPTSPRRTGPYGVGHRVLQKTLPCIPCFKRQCPEDHRCLRGLGVKEVLEAVRELI</sequence>
<dbReference type="Gene3D" id="3.40.50.2000">
    <property type="entry name" value="Glycogen Phosphorylase B"/>
    <property type="match status" value="2"/>
</dbReference>
<dbReference type="Proteomes" id="UP000769766">
    <property type="component" value="Unassembled WGS sequence"/>
</dbReference>
<reference evidence="6" key="1">
    <citation type="submission" date="2020-07" db="EMBL/GenBank/DDBJ databases">
        <title>Huge and variable diversity of episymbiotic CPR bacteria and DPANN archaea in groundwater ecosystems.</title>
        <authorList>
            <person name="He C.Y."/>
            <person name="Keren R."/>
            <person name="Whittaker M."/>
            <person name="Farag I.F."/>
            <person name="Doudna J."/>
            <person name="Cate J.H.D."/>
            <person name="Banfield J.F."/>
        </authorList>
    </citation>
    <scope>NUCLEOTIDE SEQUENCE</scope>
    <source>
        <strain evidence="6">NC_groundwater_672_Ag_B-0.1um_62_36</strain>
    </source>
</reference>
<dbReference type="CDD" id="cd03789">
    <property type="entry name" value="GT9_LPS_heptosyltransferase"/>
    <property type="match status" value="1"/>
</dbReference>
<dbReference type="PANTHER" id="PTHR30160:SF1">
    <property type="entry name" value="LIPOPOLYSACCHARIDE 1,2-N-ACETYLGLUCOSAMINETRANSFERASE-RELATED"/>
    <property type="match status" value="1"/>
</dbReference>
<evidence type="ECO:0000256" key="1">
    <source>
        <dbReference type="ARBA" id="ARBA00022676"/>
    </source>
</evidence>
<gene>
    <name evidence="6" type="primary">waaF</name>
    <name evidence="6" type="ORF">HYY20_08430</name>
</gene>
<dbReference type="InterPro" id="IPR051199">
    <property type="entry name" value="LPS_LOS_Heptosyltrfase"/>
</dbReference>
<evidence type="ECO:0000256" key="4">
    <source>
        <dbReference type="ARBA" id="ARBA00044042"/>
    </source>
</evidence>
<keyword evidence="1" id="KW-0328">Glycosyltransferase</keyword>
<dbReference type="Pfam" id="PF01075">
    <property type="entry name" value="Glyco_transf_9"/>
    <property type="match status" value="1"/>
</dbReference>
<evidence type="ECO:0000256" key="5">
    <source>
        <dbReference type="ARBA" id="ARBA00047503"/>
    </source>
</evidence>
<dbReference type="FunFam" id="3.40.50.2000:FF:000023">
    <property type="entry name" value="ADP-heptose--LPS heptosyltransferase II"/>
    <property type="match status" value="1"/>
</dbReference>
<name>A0A932CP46_UNCTE</name>